<dbReference type="SMART" id="SM00892">
    <property type="entry name" value="Endonuclease_NS"/>
    <property type="match status" value="1"/>
</dbReference>
<feature type="binding site" evidence="9">
    <location>
        <position position="215"/>
    </location>
    <ligand>
        <name>Mg(2+)</name>
        <dbReference type="ChEBI" id="CHEBI:18420"/>
        <note>catalytic</note>
    </ligand>
</feature>
<feature type="region of interest" description="Disordered" evidence="11">
    <location>
        <begin position="63"/>
        <end position="103"/>
    </location>
</feature>
<dbReference type="AlphaFoldDB" id="A0A1T5DDE6"/>
<dbReference type="Proteomes" id="UP000190852">
    <property type="component" value="Unassembled WGS sequence"/>
</dbReference>
<comment type="cofactor">
    <cofactor evidence="1 10">
        <name>Mg(2+)</name>
        <dbReference type="ChEBI" id="CHEBI:18420"/>
    </cofactor>
</comment>
<dbReference type="SMART" id="SM00477">
    <property type="entry name" value="NUC"/>
    <property type="match status" value="1"/>
</dbReference>
<dbReference type="SUPFAM" id="SSF54060">
    <property type="entry name" value="His-Me finger endonucleases"/>
    <property type="match status" value="1"/>
</dbReference>
<dbReference type="InterPro" id="IPR020821">
    <property type="entry name" value="ENPP1-3/EXOG-like_nuc-like"/>
</dbReference>
<evidence type="ECO:0000256" key="11">
    <source>
        <dbReference type="SAM" id="MobiDB-lite"/>
    </source>
</evidence>
<feature type="domain" description="DNA/RNA non-specific endonuclease/pyrophosphatase/phosphodiesterase" evidence="14">
    <location>
        <begin position="122"/>
        <end position="316"/>
    </location>
</feature>
<dbReference type="RefSeq" id="WP_079683853.1">
    <property type="nucleotide sequence ID" value="NZ_FUYQ01000018.1"/>
</dbReference>
<feature type="compositionally biased region" description="Basic and acidic residues" evidence="11">
    <location>
        <begin position="170"/>
        <end position="179"/>
    </location>
</feature>
<dbReference type="PANTHER" id="PTHR13966:SF5">
    <property type="entry name" value="ENDONUCLEASE G, MITOCHONDRIAL"/>
    <property type="match status" value="1"/>
</dbReference>
<dbReference type="InterPro" id="IPR040255">
    <property type="entry name" value="Non-specific_endonuclease"/>
</dbReference>
<evidence type="ECO:0000313" key="15">
    <source>
        <dbReference type="EMBL" id="SKB69725.1"/>
    </source>
</evidence>
<evidence type="ECO:0000256" key="5">
    <source>
        <dbReference type="ARBA" id="ARBA00022759"/>
    </source>
</evidence>
<keyword evidence="16" id="KW-1185">Reference proteome</keyword>
<name>A0A1T5DDE6_9BACT</name>
<evidence type="ECO:0000256" key="9">
    <source>
        <dbReference type="PIRSR" id="PIRSR640255-2"/>
    </source>
</evidence>
<dbReference type="GO" id="GO:0016787">
    <property type="term" value="F:hydrolase activity"/>
    <property type="evidence" value="ECO:0007669"/>
    <property type="project" value="UniProtKB-KW"/>
</dbReference>
<evidence type="ECO:0000256" key="1">
    <source>
        <dbReference type="ARBA" id="ARBA00001946"/>
    </source>
</evidence>
<keyword evidence="12" id="KW-0812">Transmembrane</keyword>
<keyword evidence="12" id="KW-1133">Transmembrane helix</keyword>
<keyword evidence="3 10" id="KW-0540">Nuclease</keyword>
<keyword evidence="12" id="KW-0472">Membrane</keyword>
<feature type="active site" description="Proton acceptor" evidence="8">
    <location>
        <position position="184"/>
    </location>
</feature>
<comment type="similarity">
    <text evidence="2 10">Belongs to the DNA/RNA non-specific endonuclease family.</text>
</comment>
<evidence type="ECO:0000256" key="10">
    <source>
        <dbReference type="RuleBase" id="RU366055"/>
    </source>
</evidence>
<dbReference type="Gene3D" id="3.40.570.10">
    <property type="entry name" value="Extracellular Endonuclease, subunit A"/>
    <property type="match status" value="1"/>
</dbReference>
<dbReference type="PROSITE" id="PS01070">
    <property type="entry name" value="NUCLEASE_NON_SPEC"/>
    <property type="match status" value="1"/>
</dbReference>
<keyword evidence="5 10" id="KW-0255">Endonuclease</keyword>
<dbReference type="EMBL" id="FUYQ01000018">
    <property type="protein sequence ID" value="SKB69725.1"/>
    <property type="molecule type" value="Genomic_DNA"/>
</dbReference>
<evidence type="ECO:0000256" key="6">
    <source>
        <dbReference type="ARBA" id="ARBA00022801"/>
    </source>
</evidence>
<dbReference type="GO" id="GO:0003676">
    <property type="term" value="F:nucleic acid binding"/>
    <property type="evidence" value="ECO:0007669"/>
    <property type="project" value="InterPro"/>
</dbReference>
<dbReference type="PANTHER" id="PTHR13966">
    <property type="entry name" value="ENDONUCLEASE RELATED"/>
    <property type="match status" value="1"/>
</dbReference>
<dbReference type="Pfam" id="PF01223">
    <property type="entry name" value="Endonuclease_NS"/>
    <property type="match status" value="1"/>
</dbReference>
<evidence type="ECO:0000256" key="3">
    <source>
        <dbReference type="ARBA" id="ARBA00022722"/>
    </source>
</evidence>
<evidence type="ECO:0000256" key="4">
    <source>
        <dbReference type="ARBA" id="ARBA00022723"/>
    </source>
</evidence>
<protein>
    <recommendedName>
        <fullName evidence="10">Endonuclease</fullName>
        <ecNumber evidence="10">3.1.30.-</ecNumber>
    </recommendedName>
</protein>
<evidence type="ECO:0000256" key="2">
    <source>
        <dbReference type="ARBA" id="ARBA00010052"/>
    </source>
</evidence>
<dbReference type="GO" id="GO:0004519">
    <property type="term" value="F:endonuclease activity"/>
    <property type="evidence" value="ECO:0007669"/>
    <property type="project" value="UniProtKB-UniRule"/>
</dbReference>
<keyword evidence="6 10" id="KW-0378">Hydrolase</keyword>
<proteinExistence type="inferred from homology"/>
<feature type="region of interest" description="Disordered" evidence="11">
    <location>
        <begin position="151"/>
        <end position="179"/>
    </location>
</feature>
<evidence type="ECO:0000256" key="7">
    <source>
        <dbReference type="ARBA" id="ARBA00022842"/>
    </source>
</evidence>
<evidence type="ECO:0000259" key="14">
    <source>
        <dbReference type="SMART" id="SM00892"/>
    </source>
</evidence>
<evidence type="ECO:0000313" key="16">
    <source>
        <dbReference type="Proteomes" id="UP000190852"/>
    </source>
</evidence>
<dbReference type="InterPro" id="IPR018524">
    <property type="entry name" value="DNA/RNA_endonuclease_AS"/>
</dbReference>
<dbReference type="EC" id="3.1.30.-" evidence="10"/>
<evidence type="ECO:0000259" key="13">
    <source>
        <dbReference type="SMART" id="SM00477"/>
    </source>
</evidence>
<dbReference type="InterPro" id="IPR001604">
    <property type="entry name" value="Endo_G_ENPP1-like_dom"/>
</dbReference>
<evidence type="ECO:0000256" key="12">
    <source>
        <dbReference type="SAM" id="Phobius"/>
    </source>
</evidence>
<feature type="domain" description="ENPP1-3/EXOG-like endonuclease/phosphodiesterase" evidence="13">
    <location>
        <begin position="123"/>
        <end position="316"/>
    </location>
</feature>
<sequence>MAKKKTRKPSTRKGNKKKQVVDFIKQIIVTACVVIVCFIAFWIGYEFIFPQDASSIGKKLESVEKGTEKNSGYPDDLYADTETDPANTDVPVISEPETIPFSMPDEVEMPRMESDRPEEIITRESFAVSYNRTYRIPNWVAYELTAQEAGSNKSSRSNKFVPDPELDGTPDTRDYSRSGYDRGHMAPAGDMKWSHQAMKESFYTSNICPQDHYMNQGIWNDLENKCRVWAKKHKSVWVVTGPVISKKMKRIGDTGIGIPEAFFKVLMYSTGTTLEGVAFVLENRNYEDSDLKKYAMPIDEAEKLTGIDFFHQLPDAVEDKMESELHLKKWGL</sequence>
<accession>A0A1T5DDE6</accession>
<feature type="transmembrane region" description="Helical" evidence="12">
    <location>
        <begin position="20"/>
        <end position="45"/>
    </location>
</feature>
<gene>
    <name evidence="15" type="ORF">SAMN05660349_02396</name>
</gene>
<dbReference type="InterPro" id="IPR044925">
    <property type="entry name" value="His-Me_finger_sf"/>
</dbReference>
<organism evidence="15 16">
    <name type="scientific">Parabacteroides chartae</name>
    <dbReference type="NCBI Taxonomy" id="1037355"/>
    <lineage>
        <taxon>Bacteria</taxon>
        <taxon>Pseudomonadati</taxon>
        <taxon>Bacteroidota</taxon>
        <taxon>Bacteroidia</taxon>
        <taxon>Bacteroidales</taxon>
        <taxon>Tannerellaceae</taxon>
        <taxon>Parabacteroides</taxon>
    </lineage>
</organism>
<evidence type="ECO:0000256" key="8">
    <source>
        <dbReference type="PIRSR" id="PIRSR640255-1"/>
    </source>
</evidence>
<dbReference type="GO" id="GO:0046872">
    <property type="term" value="F:metal ion binding"/>
    <property type="evidence" value="ECO:0007669"/>
    <property type="project" value="UniProtKB-KW"/>
</dbReference>
<dbReference type="InterPro" id="IPR044929">
    <property type="entry name" value="DNA/RNA_non-sp_Endonuclease_sf"/>
</dbReference>
<keyword evidence="7" id="KW-0460">Magnesium</keyword>
<reference evidence="16" key="1">
    <citation type="submission" date="2017-02" db="EMBL/GenBank/DDBJ databases">
        <authorList>
            <person name="Varghese N."/>
            <person name="Submissions S."/>
        </authorList>
    </citation>
    <scope>NUCLEOTIDE SEQUENCE [LARGE SCALE GENOMIC DNA]</scope>
    <source>
        <strain evidence="16">DSM 24967</strain>
    </source>
</reference>
<keyword evidence="4 9" id="KW-0479">Metal-binding</keyword>
<dbReference type="CDD" id="cd00091">
    <property type="entry name" value="NUC"/>
    <property type="match status" value="1"/>
</dbReference>